<keyword evidence="1" id="KW-0812">Transmembrane</keyword>
<reference evidence="4" key="1">
    <citation type="journal article" date="2020" name="mSystems">
        <title>Genome- and Community-Level Interaction Insights into Carbon Utilization and Element Cycling Functions of Hydrothermarchaeota in Hydrothermal Sediment.</title>
        <authorList>
            <person name="Zhou Z."/>
            <person name="Liu Y."/>
            <person name="Xu W."/>
            <person name="Pan J."/>
            <person name="Luo Z.H."/>
            <person name="Li M."/>
        </authorList>
    </citation>
    <scope>NUCLEOTIDE SEQUENCE [LARGE SCALE GENOMIC DNA]</scope>
    <source>
        <strain evidence="4">HyVt-233</strain>
    </source>
</reference>
<dbReference type="PANTHER" id="PTHR45947">
    <property type="entry name" value="SULFOQUINOVOSYL TRANSFERASE SQD2"/>
    <property type="match status" value="1"/>
</dbReference>
<dbReference type="InterPro" id="IPR028098">
    <property type="entry name" value="Glyco_trans_4-like_N"/>
</dbReference>
<gene>
    <name evidence="4" type="ORF">ENG63_10025</name>
</gene>
<feature type="domain" description="Glycosyltransferase subfamily 4-like N-terminal" evidence="3">
    <location>
        <begin position="34"/>
        <end position="208"/>
    </location>
</feature>
<accession>A0A7C0Y5X5</accession>
<sequence length="415" mass="47072">MKSSKSYKPKHVLFFTYHLPLESEPGAFRPWMEARLLKRAGYEVTVITSGVQYMTGEDIRPYKAWCTEEMVEGIRILRTWAPKHYRRSLFHRIFNYISYAVLAGLASILKVRKVDRVFAGTHPIFIMPIVYLVSLIKRAPMVLDERDLYPETAIALGIIKPGLFSKLLFKLQQFFRKKTAGILAATPGIRKRLIDYGISPQKIFLLYNADVFLNEVVSSRKNSLSLQKLMNRKILVGYVGGLGRANDILTLLKAAKRLKNFDQLGFVIVGSGEKKEEYIKFCKKNDLDNVLFLSAVPRKEARNLIRQLDICIQALPKNEHFSSTLTSKTFDYHALGKPMIFCGSGDTAELLQKSGGGVVVPSENDEALAEAIKLLVKNPSLRKKMGESARQWYEKNINIEKACIIIQKAIEGYNS</sequence>
<dbReference type="GO" id="GO:0016758">
    <property type="term" value="F:hexosyltransferase activity"/>
    <property type="evidence" value="ECO:0007669"/>
    <property type="project" value="TreeGrafter"/>
</dbReference>
<dbReference type="Gene3D" id="3.40.50.2000">
    <property type="entry name" value="Glycogen Phosphorylase B"/>
    <property type="match status" value="2"/>
</dbReference>
<dbReference type="Proteomes" id="UP000886289">
    <property type="component" value="Unassembled WGS sequence"/>
</dbReference>
<organism evidence="4">
    <name type="scientific">Desulfofervidus auxilii</name>
    <dbReference type="NCBI Taxonomy" id="1621989"/>
    <lineage>
        <taxon>Bacteria</taxon>
        <taxon>Pseudomonadati</taxon>
        <taxon>Thermodesulfobacteriota</taxon>
        <taxon>Candidatus Desulfofervidia</taxon>
        <taxon>Candidatus Desulfofervidales</taxon>
        <taxon>Candidatus Desulfofervidaceae</taxon>
        <taxon>Candidatus Desulfofervidus</taxon>
    </lineage>
</organism>
<dbReference type="InterPro" id="IPR001296">
    <property type="entry name" value="Glyco_trans_1"/>
</dbReference>
<evidence type="ECO:0000259" key="2">
    <source>
        <dbReference type="Pfam" id="PF00534"/>
    </source>
</evidence>
<feature type="transmembrane region" description="Helical" evidence="1">
    <location>
        <begin position="117"/>
        <end position="136"/>
    </location>
</feature>
<keyword evidence="1" id="KW-0472">Membrane</keyword>
<dbReference type="EMBL" id="DRBS01000371">
    <property type="protein sequence ID" value="HDD45178.1"/>
    <property type="molecule type" value="Genomic_DNA"/>
</dbReference>
<dbReference type="Pfam" id="PF00534">
    <property type="entry name" value="Glycos_transf_1"/>
    <property type="match status" value="1"/>
</dbReference>
<evidence type="ECO:0000313" key="4">
    <source>
        <dbReference type="EMBL" id="HDD45178.1"/>
    </source>
</evidence>
<keyword evidence="1" id="KW-1133">Transmembrane helix</keyword>
<protein>
    <submittedName>
        <fullName evidence="4">Glycosyltransferase WbuB</fullName>
    </submittedName>
</protein>
<feature type="domain" description="Glycosyl transferase family 1" evidence="2">
    <location>
        <begin position="231"/>
        <end position="392"/>
    </location>
</feature>
<evidence type="ECO:0000256" key="1">
    <source>
        <dbReference type="SAM" id="Phobius"/>
    </source>
</evidence>
<dbReference type="SUPFAM" id="SSF53756">
    <property type="entry name" value="UDP-Glycosyltransferase/glycogen phosphorylase"/>
    <property type="match status" value="1"/>
</dbReference>
<dbReference type="PANTHER" id="PTHR45947:SF3">
    <property type="entry name" value="SULFOQUINOVOSYL TRANSFERASE SQD2"/>
    <property type="match status" value="1"/>
</dbReference>
<feature type="transmembrane region" description="Helical" evidence="1">
    <location>
        <begin position="93"/>
        <end position="111"/>
    </location>
</feature>
<evidence type="ECO:0000259" key="3">
    <source>
        <dbReference type="Pfam" id="PF13579"/>
    </source>
</evidence>
<dbReference type="AlphaFoldDB" id="A0A7C0Y5X5"/>
<dbReference type="Pfam" id="PF13579">
    <property type="entry name" value="Glyco_trans_4_4"/>
    <property type="match status" value="1"/>
</dbReference>
<dbReference type="InterPro" id="IPR050194">
    <property type="entry name" value="Glycosyltransferase_grp1"/>
</dbReference>
<dbReference type="CDD" id="cd03794">
    <property type="entry name" value="GT4_WbuB-like"/>
    <property type="match status" value="1"/>
</dbReference>
<proteinExistence type="predicted"/>
<comment type="caution">
    <text evidence="4">The sequence shown here is derived from an EMBL/GenBank/DDBJ whole genome shotgun (WGS) entry which is preliminary data.</text>
</comment>
<name>A0A7C0Y5X5_DESA2</name>